<evidence type="ECO:0000313" key="3">
    <source>
        <dbReference type="Proteomes" id="UP001162483"/>
    </source>
</evidence>
<name>A0ABN9CNU3_9NEOB</name>
<feature type="region of interest" description="Disordered" evidence="1">
    <location>
        <begin position="1"/>
        <end position="25"/>
    </location>
</feature>
<accession>A0ABN9CNU3</accession>
<dbReference type="Proteomes" id="UP001162483">
    <property type="component" value="Unassembled WGS sequence"/>
</dbReference>
<protein>
    <submittedName>
        <fullName evidence="2">Uncharacterized protein</fullName>
    </submittedName>
</protein>
<comment type="caution">
    <text evidence="2">The sequence shown here is derived from an EMBL/GenBank/DDBJ whole genome shotgun (WGS) entry which is preliminary data.</text>
</comment>
<evidence type="ECO:0000256" key="1">
    <source>
        <dbReference type="SAM" id="MobiDB-lite"/>
    </source>
</evidence>
<evidence type="ECO:0000313" key="2">
    <source>
        <dbReference type="EMBL" id="CAI9561804.1"/>
    </source>
</evidence>
<organism evidence="2 3">
    <name type="scientific">Staurois parvus</name>
    <dbReference type="NCBI Taxonomy" id="386267"/>
    <lineage>
        <taxon>Eukaryota</taxon>
        <taxon>Metazoa</taxon>
        <taxon>Chordata</taxon>
        <taxon>Craniata</taxon>
        <taxon>Vertebrata</taxon>
        <taxon>Euteleostomi</taxon>
        <taxon>Amphibia</taxon>
        <taxon>Batrachia</taxon>
        <taxon>Anura</taxon>
        <taxon>Neobatrachia</taxon>
        <taxon>Ranoidea</taxon>
        <taxon>Ranidae</taxon>
        <taxon>Staurois</taxon>
    </lineage>
</organism>
<sequence length="47" mass="4961">MGLRCSSPQSQSWDSGVPTPPISCDPGVPIPSISCDSVFQSPPYHSQ</sequence>
<gene>
    <name evidence="2" type="ORF">SPARVUS_LOCUS5498724</name>
</gene>
<proteinExistence type="predicted"/>
<reference evidence="2" key="1">
    <citation type="submission" date="2023-05" db="EMBL/GenBank/DDBJ databases">
        <authorList>
            <person name="Stuckert A."/>
        </authorList>
    </citation>
    <scope>NUCLEOTIDE SEQUENCE</scope>
</reference>
<feature type="compositionally biased region" description="Polar residues" evidence="1">
    <location>
        <begin position="1"/>
        <end position="14"/>
    </location>
</feature>
<keyword evidence="3" id="KW-1185">Reference proteome</keyword>
<dbReference type="EMBL" id="CATNWA010011479">
    <property type="protein sequence ID" value="CAI9561804.1"/>
    <property type="molecule type" value="Genomic_DNA"/>
</dbReference>